<keyword evidence="5 7" id="KW-0862">Zinc</keyword>
<evidence type="ECO:0000256" key="7">
    <source>
        <dbReference type="PIRSR" id="PIRSR006113-2"/>
    </source>
</evidence>
<dbReference type="UniPathway" id="UPA00391"/>
<dbReference type="EC" id="4.-.-.-" evidence="5"/>
<keyword evidence="9" id="KW-1185">Reference proteome</keyword>
<evidence type="ECO:0000313" key="8">
    <source>
        <dbReference type="EMBL" id="OWZ83018.1"/>
    </source>
</evidence>
<keyword evidence="5" id="KW-0456">Lyase</keyword>
<accession>A0A226BVE9</accession>
<feature type="active site" description="Proton acceptor" evidence="6">
    <location>
        <position position="23"/>
    </location>
</feature>
<dbReference type="InterPro" id="IPR038418">
    <property type="entry name" value="6-PTP_synth/QueD_sf"/>
</dbReference>
<keyword evidence="5 7" id="KW-0479">Metal-binding</keyword>
<proteinExistence type="inferred from homology"/>
<dbReference type="Proteomes" id="UP000214588">
    <property type="component" value="Unassembled WGS sequence"/>
</dbReference>
<sequence length="130" mass="15262">MFTLQSEFSFDAAHNLEGHEGKCKNLHGHRWRVIVQVSEEKLKEEGSERDMVVDFSILKKDLKQLSDMFDHKVIVEGKELKVEEEQITLPFRPTAERLSQFIYKKLQEKEYNVSQVTVYETPNNAVIYSE</sequence>
<feature type="binding site" evidence="7">
    <location>
        <position position="29"/>
    </location>
    <ligand>
        <name>Zn(2+)</name>
        <dbReference type="ChEBI" id="CHEBI:29105"/>
    </ligand>
</feature>
<dbReference type="PANTHER" id="PTHR12589">
    <property type="entry name" value="PYRUVOYL TETRAHYDROBIOPTERIN SYNTHASE"/>
    <property type="match status" value="1"/>
</dbReference>
<dbReference type="PANTHER" id="PTHR12589:SF8">
    <property type="entry name" value="6-CARBOXY-5,6,7,8-TETRAHYDROPTERIN SYNTHASE"/>
    <property type="match status" value="1"/>
</dbReference>
<evidence type="ECO:0000256" key="6">
    <source>
        <dbReference type="PIRSR" id="PIRSR006113-1"/>
    </source>
</evidence>
<comment type="caution">
    <text evidence="8">The sequence shown here is derived from an EMBL/GenBank/DDBJ whole genome shotgun (WGS) entry which is preliminary data.</text>
</comment>
<dbReference type="Pfam" id="PF01242">
    <property type="entry name" value="PTPS"/>
    <property type="match status" value="1"/>
</dbReference>
<gene>
    <name evidence="8" type="primary">queD</name>
    <name evidence="8" type="ORF">CDO51_10990</name>
</gene>
<organism evidence="8 9">
    <name type="scientific">Natranaerobius trueperi</name>
    <dbReference type="NCBI Taxonomy" id="759412"/>
    <lineage>
        <taxon>Bacteria</taxon>
        <taxon>Bacillati</taxon>
        <taxon>Bacillota</taxon>
        <taxon>Clostridia</taxon>
        <taxon>Natranaerobiales</taxon>
        <taxon>Natranaerobiaceae</taxon>
        <taxon>Natranaerobius</taxon>
    </lineage>
</organism>
<feature type="binding site" evidence="7">
    <location>
        <position position="14"/>
    </location>
    <ligand>
        <name>Zn(2+)</name>
        <dbReference type="ChEBI" id="CHEBI:29105"/>
    </ligand>
</feature>
<dbReference type="NCBIfam" id="TIGR03367">
    <property type="entry name" value="queuosine_QueD"/>
    <property type="match status" value="1"/>
</dbReference>
<feature type="binding site" evidence="7">
    <location>
        <position position="27"/>
    </location>
    <ligand>
        <name>Zn(2+)</name>
        <dbReference type="ChEBI" id="CHEBI:29105"/>
    </ligand>
</feature>
<comment type="catalytic activity">
    <reaction evidence="4 5">
        <text>7,8-dihydroneopterin 3'-triphosphate + H2O = 6-carboxy-5,6,7,8-tetrahydropterin + triphosphate + acetaldehyde + 2 H(+)</text>
        <dbReference type="Rhea" id="RHEA:27966"/>
        <dbReference type="ChEBI" id="CHEBI:15343"/>
        <dbReference type="ChEBI" id="CHEBI:15377"/>
        <dbReference type="ChEBI" id="CHEBI:15378"/>
        <dbReference type="ChEBI" id="CHEBI:18036"/>
        <dbReference type="ChEBI" id="CHEBI:58462"/>
        <dbReference type="ChEBI" id="CHEBI:61032"/>
        <dbReference type="EC" id="4.1.2.50"/>
    </reaction>
</comment>
<name>A0A226BVE9_9FIRM</name>
<dbReference type="GO" id="GO:0046872">
    <property type="term" value="F:metal ion binding"/>
    <property type="evidence" value="ECO:0007669"/>
    <property type="project" value="UniProtKB-KW"/>
</dbReference>
<evidence type="ECO:0000256" key="4">
    <source>
        <dbReference type="ARBA" id="ARBA00048807"/>
    </source>
</evidence>
<evidence type="ECO:0000313" key="9">
    <source>
        <dbReference type="Proteomes" id="UP000214588"/>
    </source>
</evidence>
<feature type="active site" description="Charge relay system" evidence="6">
    <location>
        <position position="120"/>
    </location>
</feature>
<dbReference type="Gene3D" id="3.30.479.10">
    <property type="entry name" value="6-pyruvoyl tetrahydropterin synthase/QueD"/>
    <property type="match status" value="1"/>
</dbReference>
<reference evidence="8 9" key="1">
    <citation type="submission" date="2017-06" db="EMBL/GenBank/DDBJ databases">
        <title>Draft Genome Sequence of Natranaerobius trueperi halophilic, alkalithermophilic bacteria from soda lakes.</title>
        <authorList>
            <person name="Zhao B."/>
        </authorList>
    </citation>
    <scope>NUCLEOTIDE SEQUENCE [LARGE SCALE GENOMIC DNA]</scope>
    <source>
        <strain evidence="8 9">DSM 18760</strain>
    </source>
</reference>
<dbReference type="InterPro" id="IPR007115">
    <property type="entry name" value="6-PTP_synth/QueD"/>
</dbReference>
<dbReference type="OrthoDB" id="9804698at2"/>
<evidence type="ECO:0000256" key="2">
    <source>
        <dbReference type="ARBA" id="ARBA00008900"/>
    </source>
</evidence>
<feature type="active site" description="Charge relay system" evidence="6">
    <location>
        <position position="71"/>
    </location>
</feature>
<comment type="similarity">
    <text evidence="2 5">Belongs to the PTPS family. QueD subfamily.</text>
</comment>
<protein>
    <recommendedName>
        <fullName evidence="3 5">6-carboxy-5,6,7,8-tetrahydropterin synthase</fullName>
        <ecNumber evidence="5">4.-.-.-</ecNumber>
    </recommendedName>
</protein>
<dbReference type="PIRSF" id="PIRSF006113">
    <property type="entry name" value="PTP_synth"/>
    <property type="match status" value="1"/>
</dbReference>
<evidence type="ECO:0000256" key="5">
    <source>
        <dbReference type="PIRNR" id="PIRNR006113"/>
    </source>
</evidence>
<dbReference type="EMBL" id="NIQC01000030">
    <property type="protein sequence ID" value="OWZ83018.1"/>
    <property type="molecule type" value="Genomic_DNA"/>
</dbReference>
<dbReference type="GO" id="GO:0070497">
    <property type="term" value="F:6-carboxytetrahydropterin synthase activity"/>
    <property type="evidence" value="ECO:0007669"/>
    <property type="project" value="UniProtKB-EC"/>
</dbReference>
<dbReference type="GO" id="GO:0008616">
    <property type="term" value="P:tRNA queuosine(34) biosynthetic process"/>
    <property type="evidence" value="ECO:0007669"/>
    <property type="project" value="UniProtKB-KW"/>
</dbReference>
<comment type="cofactor">
    <cofactor evidence="5 7">
        <name>Zn(2+)</name>
        <dbReference type="ChEBI" id="CHEBI:29105"/>
    </cofactor>
    <text evidence="5 7">Binds 1 zinc ion per subunit.</text>
</comment>
<keyword evidence="5" id="KW-0671">Queuosine biosynthesis</keyword>
<dbReference type="AlphaFoldDB" id="A0A226BVE9"/>
<dbReference type="RefSeq" id="WP_089024307.1">
    <property type="nucleotide sequence ID" value="NZ_NIQC01000030.1"/>
</dbReference>
<dbReference type="SUPFAM" id="SSF55620">
    <property type="entry name" value="Tetrahydrobiopterin biosynthesis enzymes-like"/>
    <property type="match status" value="1"/>
</dbReference>
<evidence type="ECO:0000256" key="1">
    <source>
        <dbReference type="ARBA" id="ARBA00005061"/>
    </source>
</evidence>
<comment type="pathway">
    <text evidence="1 5">Purine metabolism; 7-cyano-7-deazaguanine biosynthesis.</text>
</comment>
<evidence type="ECO:0000256" key="3">
    <source>
        <dbReference type="ARBA" id="ARBA00018141"/>
    </source>
</evidence>